<dbReference type="RefSeq" id="XP_033669314.1">
    <property type="nucleotide sequence ID" value="XM_033805737.1"/>
</dbReference>
<dbReference type="PANTHER" id="PTHR24148">
    <property type="entry name" value="ANKYRIN REPEAT DOMAIN-CONTAINING PROTEIN 39 HOMOLOG-RELATED"/>
    <property type="match status" value="1"/>
</dbReference>
<dbReference type="OrthoDB" id="194358at2759"/>
<protein>
    <submittedName>
        <fullName evidence="1">Uncharacterized protein</fullName>
    </submittedName>
</protein>
<sequence length="458" mass="51775">MKDIFVGASLVLVCIGPHENGSEKVVAIATEMENAVMAAALEEGKDVYQLNHVVLGPWYHKHWTRCIEALQKEETIRLRNALMSFMDRPYWTRLWILQEVAAADRKLQVLCGSSTMSWLGVYLLLELREMGNFPSAPSILGDQVQQWLRYWKKWIADLWSDRRLATLDIEGALDLASDRLCNDPRDRVYGLLGFIDWSVSDAPLLPDYDKTVVQLAIDVLERIGDLRATRKTLVPLEVFAGNEAMRQLRQRSQQGARTCTNRKLMKWAYFTGIQLRTSKGEDELPGKGISLGTPGDRLDESQIPGSIKGMLEDHYQSHPESDLKPLAVGSQVVGFAGHETQVDDVLAYPEIFRHNEQIFLVLRHRPENNFDVVGQGFLVGRHTWKSLAAVTHWKDKEDFMTFSVDMTAEDAVLFIGQDLIIDEDGTERYDLEARFERLAVNPIGQPGGAGFFQALTDA</sequence>
<keyword evidence="2" id="KW-1185">Reference proteome</keyword>
<organism evidence="1 2">
    <name type="scientific">Zasmidium cellare ATCC 36951</name>
    <dbReference type="NCBI Taxonomy" id="1080233"/>
    <lineage>
        <taxon>Eukaryota</taxon>
        <taxon>Fungi</taxon>
        <taxon>Dikarya</taxon>
        <taxon>Ascomycota</taxon>
        <taxon>Pezizomycotina</taxon>
        <taxon>Dothideomycetes</taxon>
        <taxon>Dothideomycetidae</taxon>
        <taxon>Mycosphaerellales</taxon>
        <taxon>Mycosphaerellaceae</taxon>
        <taxon>Zasmidium</taxon>
    </lineage>
</organism>
<dbReference type="Proteomes" id="UP000799537">
    <property type="component" value="Unassembled WGS sequence"/>
</dbReference>
<evidence type="ECO:0000313" key="1">
    <source>
        <dbReference type="EMBL" id="KAF2168425.1"/>
    </source>
</evidence>
<dbReference type="GeneID" id="54559009"/>
<dbReference type="InterPro" id="IPR052895">
    <property type="entry name" value="HetReg/Transcr_Mod"/>
</dbReference>
<reference evidence="1" key="1">
    <citation type="journal article" date="2020" name="Stud. Mycol.">
        <title>101 Dothideomycetes genomes: a test case for predicting lifestyles and emergence of pathogens.</title>
        <authorList>
            <person name="Haridas S."/>
            <person name="Albert R."/>
            <person name="Binder M."/>
            <person name="Bloem J."/>
            <person name="Labutti K."/>
            <person name="Salamov A."/>
            <person name="Andreopoulos B."/>
            <person name="Baker S."/>
            <person name="Barry K."/>
            <person name="Bills G."/>
            <person name="Bluhm B."/>
            <person name="Cannon C."/>
            <person name="Castanera R."/>
            <person name="Culley D."/>
            <person name="Daum C."/>
            <person name="Ezra D."/>
            <person name="Gonzalez J."/>
            <person name="Henrissat B."/>
            <person name="Kuo A."/>
            <person name="Liang C."/>
            <person name="Lipzen A."/>
            <person name="Lutzoni F."/>
            <person name="Magnuson J."/>
            <person name="Mondo S."/>
            <person name="Nolan M."/>
            <person name="Ohm R."/>
            <person name="Pangilinan J."/>
            <person name="Park H.-J."/>
            <person name="Ramirez L."/>
            <person name="Alfaro M."/>
            <person name="Sun H."/>
            <person name="Tritt A."/>
            <person name="Yoshinaga Y."/>
            <person name="Zwiers L.-H."/>
            <person name="Turgeon B."/>
            <person name="Goodwin S."/>
            <person name="Spatafora J."/>
            <person name="Crous P."/>
            <person name="Grigoriev I."/>
        </authorList>
    </citation>
    <scope>NUCLEOTIDE SEQUENCE</scope>
    <source>
        <strain evidence="1">ATCC 36951</strain>
    </source>
</reference>
<dbReference type="EMBL" id="ML993590">
    <property type="protein sequence ID" value="KAF2168425.1"/>
    <property type="molecule type" value="Genomic_DNA"/>
</dbReference>
<name>A0A6A6CMP8_ZASCE</name>
<dbReference type="AlphaFoldDB" id="A0A6A6CMP8"/>
<accession>A0A6A6CMP8</accession>
<dbReference type="PANTHER" id="PTHR24148:SF73">
    <property type="entry name" value="HET DOMAIN PROTEIN (AFU_ORTHOLOGUE AFUA_8G01020)"/>
    <property type="match status" value="1"/>
</dbReference>
<evidence type="ECO:0000313" key="2">
    <source>
        <dbReference type="Proteomes" id="UP000799537"/>
    </source>
</evidence>
<proteinExistence type="predicted"/>
<gene>
    <name evidence="1" type="ORF">M409DRAFT_21175</name>
</gene>